<evidence type="ECO:0000259" key="2">
    <source>
        <dbReference type="PROSITE" id="PS51352"/>
    </source>
</evidence>
<organism evidence="3 4">
    <name type="scientific">Candidatus Phosphoribacter hodrii</name>
    <dbReference type="NCBI Taxonomy" id="2953743"/>
    <lineage>
        <taxon>Bacteria</taxon>
        <taxon>Bacillati</taxon>
        <taxon>Actinomycetota</taxon>
        <taxon>Actinomycetes</taxon>
        <taxon>Micrococcales</taxon>
        <taxon>Dermatophilaceae</taxon>
        <taxon>Candidatus Phosphoribacter</taxon>
    </lineage>
</organism>
<reference evidence="3 4" key="1">
    <citation type="submission" date="2020-10" db="EMBL/GenBank/DDBJ databases">
        <title>Connecting structure to function with the recovery of over 1000 high-quality activated sludge metagenome-assembled genomes encoding full-length rRNA genes using long-read sequencing.</title>
        <authorList>
            <person name="Singleton C.M."/>
            <person name="Petriglieri F."/>
            <person name="Kristensen J.M."/>
            <person name="Kirkegaard R.H."/>
            <person name="Michaelsen T.Y."/>
            <person name="Andersen M.H."/>
            <person name="Karst S.M."/>
            <person name="Dueholm M.S."/>
            <person name="Nielsen P.H."/>
            <person name="Albertsen M."/>
        </authorList>
    </citation>
    <scope>NUCLEOTIDE SEQUENCE [LARGE SCALE GENOMIC DNA]</scope>
    <source>
        <strain evidence="3">AalE_18-Q3-R2-46_BAT3C.188</strain>
    </source>
</reference>
<feature type="transmembrane region" description="Helical" evidence="1">
    <location>
        <begin position="13"/>
        <end position="35"/>
    </location>
</feature>
<dbReference type="Proteomes" id="UP000718281">
    <property type="component" value="Unassembled WGS sequence"/>
</dbReference>
<dbReference type="GO" id="GO:0016491">
    <property type="term" value="F:oxidoreductase activity"/>
    <property type="evidence" value="ECO:0007669"/>
    <property type="project" value="InterPro"/>
</dbReference>
<dbReference type="EMBL" id="JADIXZ010000004">
    <property type="protein sequence ID" value="MBK6301377.1"/>
    <property type="molecule type" value="Genomic_DNA"/>
</dbReference>
<name>A0A934X5Y0_9MICO</name>
<dbReference type="InterPro" id="IPR050553">
    <property type="entry name" value="Thioredoxin_ResA/DsbE_sf"/>
</dbReference>
<dbReference type="CDD" id="cd02966">
    <property type="entry name" value="TlpA_like_family"/>
    <property type="match status" value="1"/>
</dbReference>
<evidence type="ECO:0000313" key="4">
    <source>
        <dbReference type="Proteomes" id="UP000718281"/>
    </source>
</evidence>
<evidence type="ECO:0000256" key="1">
    <source>
        <dbReference type="SAM" id="Phobius"/>
    </source>
</evidence>
<proteinExistence type="predicted"/>
<dbReference type="PROSITE" id="PS51352">
    <property type="entry name" value="THIOREDOXIN_2"/>
    <property type="match status" value="1"/>
</dbReference>
<protein>
    <submittedName>
        <fullName evidence="3">TlpA family protein disulfide reductase</fullName>
    </submittedName>
</protein>
<dbReference type="Pfam" id="PF00578">
    <property type="entry name" value="AhpC-TSA"/>
    <property type="match status" value="1"/>
</dbReference>
<evidence type="ECO:0000313" key="3">
    <source>
        <dbReference type="EMBL" id="MBK6301377.1"/>
    </source>
</evidence>
<sequence>MTEAERTMRRRRIVVRIVLFVTIIGLGLAVVSGTLGMKPGLLTHTDDPIMVGGSGPGGEVNSVIPSISGVNYANQPVSVPTGHPVVLLVVAHWCEYCKADLALMSQGHAAGTFRPKADIVIVSTRHLPFLSWPPSEALSLDSVPFPVIVDTDSSIATYLALRVTPTWYFIDRTGTIRKVVAGTLSLAEIDDEINAVTRE</sequence>
<dbReference type="AlphaFoldDB" id="A0A934X5Y0"/>
<dbReference type="InterPro" id="IPR013766">
    <property type="entry name" value="Thioredoxin_domain"/>
</dbReference>
<dbReference type="PANTHER" id="PTHR42852:SF17">
    <property type="entry name" value="THIOREDOXIN-LIKE PROTEIN HI_1115"/>
    <property type="match status" value="1"/>
</dbReference>
<dbReference type="InterPro" id="IPR036249">
    <property type="entry name" value="Thioredoxin-like_sf"/>
</dbReference>
<keyword evidence="1" id="KW-1133">Transmembrane helix</keyword>
<comment type="caution">
    <text evidence="3">The sequence shown here is derived from an EMBL/GenBank/DDBJ whole genome shotgun (WGS) entry which is preliminary data.</text>
</comment>
<dbReference type="InterPro" id="IPR000866">
    <property type="entry name" value="AhpC/TSA"/>
</dbReference>
<dbReference type="PANTHER" id="PTHR42852">
    <property type="entry name" value="THIOL:DISULFIDE INTERCHANGE PROTEIN DSBE"/>
    <property type="match status" value="1"/>
</dbReference>
<dbReference type="GO" id="GO:0016209">
    <property type="term" value="F:antioxidant activity"/>
    <property type="evidence" value="ECO:0007669"/>
    <property type="project" value="InterPro"/>
</dbReference>
<dbReference type="SUPFAM" id="SSF52833">
    <property type="entry name" value="Thioredoxin-like"/>
    <property type="match status" value="1"/>
</dbReference>
<keyword evidence="1" id="KW-0472">Membrane</keyword>
<dbReference type="Gene3D" id="3.40.30.10">
    <property type="entry name" value="Glutaredoxin"/>
    <property type="match status" value="1"/>
</dbReference>
<accession>A0A934X5Y0</accession>
<keyword evidence="1" id="KW-0812">Transmembrane</keyword>
<gene>
    <name evidence="3" type="ORF">IPF40_10125</name>
</gene>
<feature type="domain" description="Thioredoxin" evidence="2">
    <location>
        <begin position="49"/>
        <end position="198"/>
    </location>
</feature>